<dbReference type="GO" id="GO:0005634">
    <property type="term" value="C:nucleus"/>
    <property type="evidence" value="ECO:0000318"/>
    <property type="project" value="GO_Central"/>
</dbReference>
<feature type="domain" description="U-box" evidence="4">
    <location>
        <begin position="229"/>
        <end position="391"/>
    </location>
</feature>
<keyword evidence="6" id="KW-1185">Reference proteome</keyword>
<dbReference type="PANTHER" id="PTHR23315">
    <property type="entry name" value="U BOX DOMAIN-CONTAINING"/>
    <property type="match status" value="1"/>
</dbReference>
<organism evidence="5 6">
    <name type="scientific">Lactuca sativa</name>
    <name type="common">Garden lettuce</name>
    <dbReference type="NCBI Taxonomy" id="4236"/>
    <lineage>
        <taxon>Eukaryota</taxon>
        <taxon>Viridiplantae</taxon>
        <taxon>Streptophyta</taxon>
        <taxon>Embryophyta</taxon>
        <taxon>Tracheophyta</taxon>
        <taxon>Spermatophyta</taxon>
        <taxon>Magnoliopsida</taxon>
        <taxon>eudicotyledons</taxon>
        <taxon>Gunneridae</taxon>
        <taxon>Pentapetalae</taxon>
        <taxon>asterids</taxon>
        <taxon>campanulids</taxon>
        <taxon>Asterales</taxon>
        <taxon>Asteraceae</taxon>
        <taxon>Cichorioideae</taxon>
        <taxon>Cichorieae</taxon>
        <taxon>Lactucinae</taxon>
        <taxon>Lactuca</taxon>
    </lineage>
</organism>
<dbReference type="Proteomes" id="UP000235145">
    <property type="component" value="Unassembled WGS sequence"/>
</dbReference>
<comment type="caution">
    <text evidence="5">The sequence shown here is derived from an EMBL/GenBank/DDBJ whole genome shotgun (WGS) entry which is preliminary data.</text>
</comment>
<keyword evidence="2" id="KW-0833">Ubl conjugation pathway</keyword>
<dbReference type="SMART" id="SM00185">
    <property type="entry name" value="ARM"/>
    <property type="match status" value="4"/>
</dbReference>
<dbReference type="InterPro" id="IPR000225">
    <property type="entry name" value="Armadillo"/>
</dbReference>
<dbReference type="AlphaFoldDB" id="A0A9R1WGJ4"/>
<evidence type="ECO:0000259" key="4">
    <source>
        <dbReference type="Pfam" id="PF25598"/>
    </source>
</evidence>
<evidence type="ECO:0000256" key="3">
    <source>
        <dbReference type="PROSITE-ProRule" id="PRU00259"/>
    </source>
</evidence>
<gene>
    <name evidence="5" type="ORF">LSAT_V11C100035280</name>
</gene>
<reference evidence="5 6" key="1">
    <citation type="journal article" date="2017" name="Nat. Commun.">
        <title>Genome assembly with in vitro proximity ligation data and whole-genome triplication in lettuce.</title>
        <authorList>
            <person name="Reyes-Chin-Wo S."/>
            <person name="Wang Z."/>
            <person name="Yang X."/>
            <person name="Kozik A."/>
            <person name="Arikit S."/>
            <person name="Song C."/>
            <person name="Xia L."/>
            <person name="Froenicke L."/>
            <person name="Lavelle D.O."/>
            <person name="Truco M.J."/>
            <person name="Xia R."/>
            <person name="Zhu S."/>
            <person name="Xu C."/>
            <person name="Xu H."/>
            <person name="Xu X."/>
            <person name="Cox K."/>
            <person name="Korf I."/>
            <person name="Meyers B.C."/>
            <person name="Michelmore R.W."/>
        </authorList>
    </citation>
    <scope>NUCLEOTIDE SEQUENCE [LARGE SCALE GENOMIC DNA]</scope>
    <source>
        <strain evidence="6">cv. Salinas</strain>
        <tissue evidence="5">Seedlings</tissue>
    </source>
</reference>
<feature type="repeat" description="ARM" evidence="3">
    <location>
        <begin position="259"/>
        <end position="301"/>
    </location>
</feature>
<proteinExistence type="predicted"/>
<evidence type="ECO:0000256" key="1">
    <source>
        <dbReference type="ARBA" id="ARBA00022737"/>
    </source>
</evidence>
<dbReference type="GO" id="GO:0005737">
    <property type="term" value="C:cytoplasm"/>
    <property type="evidence" value="ECO:0000318"/>
    <property type="project" value="GO_Central"/>
</dbReference>
<sequence>MTSVRRYYKKEPHNIIDPHISDQIDSSSYHIFQEIAYQCISFNLRERPRMDKVVERSHDSPCVKLTLPRIRTISNITCLTSFQHDCLISVTFLYILNSLISNMIQSVHDKLSITGPDRLSAGEIRLLKNIMEDNRVAIRIYTYQLMTLNSLTQEQAITAILNLSLSEDNKRFIVSCGAVPGIVLVLKVGSMEACENAAASISSVCVTDENREIIGAEGAIQPLVLLLTKGTQKGKKVAIIALFNLCLDQANKGRAVRAGVVPILMELLTEPQGVLKKEALSILATLSSHEEGKLAIGKAEVVPALVEVIGSGSRKNKENAAAVLVELCYDHQKYLVFLEMANELNVAYSHYLVEAQEHGVMEKLMDLLQHGTDMGKRKARRLLEIIEDHRRSHDEYVEITLDVRDDSVSIFSVKTGDRADVEDPQLNLLPKGLEKRSHVGQNMSTRMRQISKELKRLANRTQF</sequence>
<dbReference type="Pfam" id="PF25598">
    <property type="entry name" value="ARM_PUB"/>
    <property type="match status" value="1"/>
</dbReference>
<dbReference type="InterPro" id="IPR016024">
    <property type="entry name" value="ARM-type_fold"/>
</dbReference>
<dbReference type="SUPFAM" id="SSF48371">
    <property type="entry name" value="ARM repeat"/>
    <property type="match status" value="1"/>
</dbReference>
<protein>
    <recommendedName>
        <fullName evidence="4">U-box domain-containing protein</fullName>
    </recommendedName>
</protein>
<dbReference type="PANTHER" id="PTHR23315:SF350">
    <property type="entry name" value="RING-TYPE E3 UBIQUITIN TRANSFERASE"/>
    <property type="match status" value="1"/>
</dbReference>
<evidence type="ECO:0000256" key="2">
    <source>
        <dbReference type="ARBA" id="ARBA00022786"/>
    </source>
</evidence>
<evidence type="ECO:0000313" key="6">
    <source>
        <dbReference type="Proteomes" id="UP000235145"/>
    </source>
</evidence>
<dbReference type="InterPro" id="IPR011989">
    <property type="entry name" value="ARM-like"/>
</dbReference>
<evidence type="ECO:0000313" key="5">
    <source>
        <dbReference type="EMBL" id="KAJ0226327.1"/>
    </source>
</evidence>
<dbReference type="PROSITE" id="PS50176">
    <property type="entry name" value="ARM_REPEAT"/>
    <property type="match status" value="1"/>
</dbReference>
<keyword evidence="1" id="KW-0677">Repeat</keyword>
<dbReference type="Gene3D" id="1.25.10.10">
    <property type="entry name" value="Leucine-rich Repeat Variant"/>
    <property type="match status" value="1"/>
</dbReference>
<name>A0A9R1WGJ4_LACSA</name>
<dbReference type="InterPro" id="IPR058678">
    <property type="entry name" value="ARM_PUB"/>
</dbReference>
<dbReference type="EMBL" id="NBSK02000001">
    <property type="protein sequence ID" value="KAJ0226327.1"/>
    <property type="molecule type" value="Genomic_DNA"/>
</dbReference>
<accession>A0A9R1WGJ4</accession>